<proteinExistence type="inferred from homology"/>
<evidence type="ECO:0000259" key="4">
    <source>
        <dbReference type="PROSITE" id="PS01031"/>
    </source>
</evidence>
<dbReference type="SUPFAM" id="SSF49764">
    <property type="entry name" value="HSP20-like chaperones"/>
    <property type="match status" value="1"/>
</dbReference>
<comment type="similarity">
    <text evidence="1 2">Belongs to the small heat shock protein (HSP20) family.</text>
</comment>
<dbReference type="Pfam" id="PF00011">
    <property type="entry name" value="HSP20"/>
    <property type="match status" value="1"/>
</dbReference>
<dbReference type="EMBL" id="SZVO01000009">
    <property type="protein sequence ID" value="TKT90563.1"/>
    <property type="molecule type" value="Genomic_DNA"/>
</dbReference>
<keyword evidence="6" id="KW-1185">Reference proteome</keyword>
<gene>
    <name evidence="5" type="ORF">FDK13_19755</name>
</gene>
<reference evidence="5 6" key="1">
    <citation type="submission" date="2019-05" db="EMBL/GenBank/DDBJ databases">
        <title>Dyadobacter AR-3-8 sp. nov., isolated from arctic soil.</title>
        <authorList>
            <person name="Chaudhary D.K."/>
        </authorList>
    </citation>
    <scope>NUCLEOTIDE SEQUENCE [LARGE SCALE GENOMIC DNA]</scope>
    <source>
        <strain evidence="5 6">AR-3-8</strain>
    </source>
</reference>
<dbReference type="RefSeq" id="WP_137341731.1">
    <property type="nucleotide sequence ID" value="NZ_BSQH01000002.1"/>
</dbReference>
<dbReference type="CDD" id="cd06464">
    <property type="entry name" value="ACD_sHsps-like"/>
    <property type="match status" value="1"/>
</dbReference>
<dbReference type="AlphaFoldDB" id="A0A4V6BJX3"/>
<dbReference type="Gene3D" id="2.60.40.790">
    <property type="match status" value="1"/>
</dbReference>
<protein>
    <submittedName>
        <fullName evidence="5">Hsp20/alpha crystallin family protein</fullName>
    </submittedName>
</protein>
<dbReference type="InterPro" id="IPR031107">
    <property type="entry name" value="Small_HSP"/>
</dbReference>
<evidence type="ECO:0000256" key="1">
    <source>
        <dbReference type="PROSITE-ProRule" id="PRU00285"/>
    </source>
</evidence>
<evidence type="ECO:0000256" key="3">
    <source>
        <dbReference type="SAM" id="MobiDB-lite"/>
    </source>
</evidence>
<feature type="domain" description="SHSP" evidence="4">
    <location>
        <begin position="44"/>
        <end position="156"/>
    </location>
</feature>
<dbReference type="OrthoDB" id="670468at2"/>
<comment type="caution">
    <text evidence="5">The sequence shown here is derived from an EMBL/GenBank/DDBJ whole genome shotgun (WGS) entry which is preliminary data.</text>
</comment>
<name>A0A4V6BJX3_9BACT</name>
<dbReference type="InterPro" id="IPR002068">
    <property type="entry name" value="A-crystallin/Hsp20_dom"/>
</dbReference>
<dbReference type="InterPro" id="IPR008978">
    <property type="entry name" value="HSP20-like_chaperone"/>
</dbReference>
<feature type="compositionally biased region" description="Polar residues" evidence="3">
    <location>
        <begin position="1"/>
        <end position="14"/>
    </location>
</feature>
<sequence>MFNQQTTDSQNQQGFGPGHHRCGGPFRKFANKFGGKSPWDNVFNGSFGNRKAVNIEEKESSFIISLYAAGLVKSNFKISFTGDVLNIAYAAPKEDTANQSTYTYQEHEPGSFERSFQLNGKVLTENISAAYTDGVLIITLPKNPETNKPGQEINVN</sequence>
<dbReference type="PROSITE" id="PS01031">
    <property type="entry name" value="SHSP"/>
    <property type="match status" value="1"/>
</dbReference>
<organism evidence="5 6">
    <name type="scientific">Dyadobacter frigoris</name>
    <dbReference type="NCBI Taxonomy" id="2576211"/>
    <lineage>
        <taxon>Bacteria</taxon>
        <taxon>Pseudomonadati</taxon>
        <taxon>Bacteroidota</taxon>
        <taxon>Cytophagia</taxon>
        <taxon>Cytophagales</taxon>
        <taxon>Spirosomataceae</taxon>
        <taxon>Dyadobacter</taxon>
    </lineage>
</organism>
<dbReference type="Proteomes" id="UP000304900">
    <property type="component" value="Unassembled WGS sequence"/>
</dbReference>
<dbReference type="PANTHER" id="PTHR11527">
    <property type="entry name" value="HEAT-SHOCK PROTEIN 20 FAMILY MEMBER"/>
    <property type="match status" value="1"/>
</dbReference>
<accession>A0A4V6BJX3</accession>
<evidence type="ECO:0000313" key="6">
    <source>
        <dbReference type="Proteomes" id="UP000304900"/>
    </source>
</evidence>
<feature type="region of interest" description="Disordered" evidence="3">
    <location>
        <begin position="1"/>
        <end position="21"/>
    </location>
</feature>
<evidence type="ECO:0000313" key="5">
    <source>
        <dbReference type="EMBL" id="TKT90563.1"/>
    </source>
</evidence>
<evidence type="ECO:0000256" key="2">
    <source>
        <dbReference type="RuleBase" id="RU003616"/>
    </source>
</evidence>